<organism evidence="2 3">
    <name type="scientific">Marinobacterium weihaiense</name>
    <dbReference type="NCBI Taxonomy" id="2851016"/>
    <lineage>
        <taxon>Bacteria</taxon>
        <taxon>Pseudomonadati</taxon>
        <taxon>Pseudomonadota</taxon>
        <taxon>Gammaproteobacteria</taxon>
        <taxon>Oceanospirillales</taxon>
        <taxon>Oceanospirillaceae</taxon>
        <taxon>Marinobacterium</taxon>
    </lineage>
</organism>
<protein>
    <submittedName>
        <fullName evidence="2">Metal-dependent hydrolase</fullName>
    </submittedName>
</protein>
<feature type="transmembrane region" description="Helical" evidence="1">
    <location>
        <begin position="140"/>
        <end position="166"/>
    </location>
</feature>
<feature type="transmembrane region" description="Helical" evidence="1">
    <location>
        <begin position="56"/>
        <end position="76"/>
    </location>
</feature>
<feature type="transmembrane region" description="Helical" evidence="1">
    <location>
        <begin position="82"/>
        <end position="104"/>
    </location>
</feature>
<dbReference type="EMBL" id="JAHQZT010000013">
    <property type="protein sequence ID" value="MBV0933896.1"/>
    <property type="molecule type" value="Genomic_DNA"/>
</dbReference>
<keyword evidence="1" id="KW-0812">Transmembrane</keyword>
<dbReference type="InterPro" id="IPR007404">
    <property type="entry name" value="YdjM-like"/>
</dbReference>
<gene>
    <name evidence="2" type="ORF">KTN04_11135</name>
</gene>
<dbReference type="GO" id="GO:0016787">
    <property type="term" value="F:hydrolase activity"/>
    <property type="evidence" value="ECO:0007669"/>
    <property type="project" value="UniProtKB-KW"/>
</dbReference>
<feature type="transmembrane region" description="Helical" evidence="1">
    <location>
        <begin position="116"/>
        <end position="134"/>
    </location>
</feature>
<name>A0ABS6MDI6_9GAMM</name>
<proteinExistence type="predicted"/>
<dbReference type="Pfam" id="PF04307">
    <property type="entry name" value="YdjM"/>
    <property type="match status" value="1"/>
</dbReference>
<keyword evidence="2" id="KW-0378">Hydrolase</keyword>
<evidence type="ECO:0000313" key="2">
    <source>
        <dbReference type="EMBL" id="MBV0933896.1"/>
    </source>
</evidence>
<keyword evidence="1" id="KW-0472">Membrane</keyword>
<feature type="transmembrane region" description="Helical" evidence="1">
    <location>
        <begin position="187"/>
        <end position="206"/>
    </location>
</feature>
<reference evidence="2 3" key="1">
    <citation type="submission" date="2021-06" db="EMBL/GenBank/DDBJ databases">
        <title>Bacterium isolated from marine sediment.</title>
        <authorList>
            <person name="Zhu K.-L."/>
            <person name="Du Z.-J."/>
            <person name="Liang Q.-Y."/>
        </authorList>
    </citation>
    <scope>NUCLEOTIDE SEQUENCE [LARGE SCALE GENOMIC DNA]</scope>
    <source>
        <strain evidence="2 3">A346</strain>
    </source>
</reference>
<keyword evidence="1" id="KW-1133">Transmembrane helix</keyword>
<accession>A0ABS6MDI6</accession>
<evidence type="ECO:0000256" key="1">
    <source>
        <dbReference type="SAM" id="Phobius"/>
    </source>
</evidence>
<keyword evidence="3" id="KW-1185">Reference proteome</keyword>
<feature type="transmembrane region" description="Helical" evidence="1">
    <location>
        <begin position="6"/>
        <end position="28"/>
    </location>
</feature>
<dbReference type="Proteomes" id="UP000755551">
    <property type="component" value="Unassembled WGS sequence"/>
</dbReference>
<sequence>MANFNTHFFGGAVTSCVLTSTLLLTGLFTPGQGMSLWVAGTVASLAPDLDSDTTGILKGLFSALGVMASFGVLFSFPDLPLLHLWGAMLAAFMLVRLGLLQLFAHLTEHRGSFHSLLAAVSLGLLAAFLCWRFTTQGIDFSWALGVMVVAGYLVHLILDECYAINLAGLEFKRSFGTALKPVSLDNWWASGIFLVIAIYCALQLPLPHKLPSEVLRIASADLA</sequence>
<evidence type="ECO:0000313" key="3">
    <source>
        <dbReference type="Proteomes" id="UP000755551"/>
    </source>
</evidence>
<comment type="caution">
    <text evidence="2">The sequence shown here is derived from an EMBL/GenBank/DDBJ whole genome shotgun (WGS) entry which is preliminary data.</text>
</comment>